<dbReference type="GO" id="GO:0044547">
    <property type="term" value="F:DNA topoisomerase binding"/>
    <property type="evidence" value="ECO:0007669"/>
    <property type="project" value="TreeGrafter"/>
</dbReference>
<dbReference type="EMBL" id="GL888258">
    <property type="protein sequence ID" value="EGI63739.1"/>
    <property type="molecule type" value="Genomic_DNA"/>
</dbReference>
<feature type="domain" description="Mos1 transposase HTH" evidence="1">
    <location>
        <begin position="8"/>
        <end position="57"/>
    </location>
</feature>
<dbReference type="GO" id="GO:0000793">
    <property type="term" value="C:condensed chromosome"/>
    <property type="evidence" value="ECO:0007669"/>
    <property type="project" value="TreeGrafter"/>
</dbReference>
<dbReference type="GO" id="GO:0003690">
    <property type="term" value="F:double-stranded DNA binding"/>
    <property type="evidence" value="ECO:0007669"/>
    <property type="project" value="TreeGrafter"/>
</dbReference>
<dbReference type="InterPro" id="IPR036397">
    <property type="entry name" value="RNaseH_sf"/>
</dbReference>
<protein>
    <submittedName>
        <fullName evidence="2">Mariner Mos1 transposase</fullName>
    </submittedName>
</protein>
<dbReference type="GO" id="GO:0015074">
    <property type="term" value="P:DNA integration"/>
    <property type="evidence" value="ECO:0007669"/>
    <property type="project" value="TreeGrafter"/>
</dbReference>
<dbReference type="Proteomes" id="UP000007755">
    <property type="component" value="Unassembled WGS sequence"/>
</dbReference>
<dbReference type="InterPro" id="IPR052709">
    <property type="entry name" value="Transposase-MT_Hybrid"/>
</dbReference>
<proteinExistence type="predicted"/>
<dbReference type="InterPro" id="IPR041426">
    <property type="entry name" value="Mos1_HTH"/>
</dbReference>
<gene>
    <name evidence="2" type="ORF">G5I_07868</name>
</gene>
<evidence type="ECO:0000313" key="2">
    <source>
        <dbReference type="EMBL" id="EGI63739.1"/>
    </source>
</evidence>
<dbReference type="GO" id="GO:0003697">
    <property type="term" value="F:single-stranded DNA binding"/>
    <property type="evidence" value="ECO:0007669"/>
    <property type="project" value="TreeGrafter"/>
</dbReference>
<dbReference type="GO" id="GO:0005634">
    <property type="term" value="C:nucleus"/>
    <property type="evidence" value="ECO:0007669"/>
    <property type="project" value="TreeGrafter"/>
</dbReference>
<dbReference type="SUPFAM" id="SSF46785">
    <property type="entry name" value="Winged helix' DNA-binding domain"/>
    <property type="match status" value="1"/>
</dbReference>
<dbReference type="GO" id="GO:0006303">
    <property type="term" value="P:double-strand break repair via nonhomologous end joining"/>
    <property type="evidence" value="ECO:0007669"/>
    <property type="project" value="TreeGrafter"/>
</dbReference>
<name>F4WPY8_ACREC</name>
<dbReference type="Gene3D" id="1.10.10.1450">
    <property type="match status" value="1"/>
</dbReference>
<evidence type="ECO:0000259" key="1">
    <source>
        <dbReference type="Pfam" id="PF17906"/>
    </source>
</evidence>
<dbReference type="GO" id="GO:0046975">
    <property type="term" value="F:histone H3K36 methyltransferase activity"/>
    <property type="evidence" value="ECO:0007669"/>
    <property type="project" value="TreeGrafter"/>
</dbReference>
<dbReference type="GO" id="GO:0042800">
    <property type="term" value="F:histone H3K4 methyltransferase activity"/>
    <property type="evidence" value="ECO:0007669"/>
    <property type="project" value="TreeGrafter"/>
</dbReference>
<dbReference type="Gene3D" id="1.10.10.10">
    <property type="entry name" value="Winged helix-like DNA-binding domain superfamily/Winged helix DNA-binding domain"/>
    <property type="match status" value="1"/>
</dbReference>
<dbReference type="Pfam" id="PF17906">
    <property type="entry name" value="HTH_48"/>
    <property type="match status" value="1"/>
</dbReference>
<evidence type="ECO:0000313" key="3">
    <source>
        <dbReference type="Proteomes" id="UP000007755"/>
    </source>
</evidence>
<dbReference type="PANTHER" id="PTHR46060">
    <property type="entry name" value="MARINER MOS1 TRANSPOSASE-LIKE PROTEIN"/>
    <property type="match status" value="1"/>
</dbReference>
<dbReference type="Gene3D" id="3.30.420.10">
    <property type="entry name" value="Ribonuclease H-like superfamily/Ribonuclease H"/>
    <property type="match status" value="1"/>
</dbReference>
<organism evidence="3">
    <name type="scientific">Acromyrmex echinatior</name>
    <name type="common">Panamanian leafcutter ant</name>
    <name type="synonym">Acromyrmex octospinosus echinatior</name>
    <dbReference type="NCBI Taxonomy" id="103372"/>
    <lineage>
        <taxon>Eukaryota</taxon>
        <taxon>Metazoa</taxon>
        <taxon>Ecdysozoa</taxon>
        <taxon>Arthropoda</taxon>
        <taxon>Hexapoda</taxon>
        <taxon>Insecta</taxon>
        <taxon>Pterygota</taxon>
        <taxon>Neoptera</taxon>
        <taxon>Endopterygota</taxon>
        <taxon>Hymenoptera</taxon>
        <taxon>Apocrita</taxon>
        <taxon>Aculeata</taxon>
        <taxon>Formicoidea</taxon>
        <taxon>Formicidae</taxon>
        <taxon>Myrmicinae</taxon>
        <taxon>Acromyrmex</taxon>
    </lineage>
</organism>
<dbReference type="GO" id="GO:0031297">
    <property type="term" value="P:replication fork processing"/>
    <property type="evidence" value="ECO:0007669"/>
    <property type="project" value="TreeGrafter"/>
</dbReference>
<dbReference type="InterPro" id="IPR036388">
    <property type="entry name" value="WH-like_DNA-bd_sf"/>
</dbReference>
<dbReference type="GO" id="GO:0000729">
    <property type="term" value="P:DNA double-strand break processing"/>
    <property type="evidence" value="ECO:0007669"/>
    <property type="project" value="TreeGrafter"/>
</dbReference>
<reference evidence="2" key="1">
    <citation type="submission" date="2011-02" db="EMBL/GenBank/DDBJ databases">
        <title>The genome of the leaf-cutting ant Acromyrmex echinatior suggests key adaptations to social evolution and fungus farming.</title>
        <authorList>
            <person name="Nygaard S."/>
            <person name="Zhang G."/>
        </authorList>
    </citation>
    <scope>NUCLEOTIDE SEQUENCE</scope>
</reference>
<dbReference type="PANTHER" id="PTHR46060:SF2">
    <property type="entry name" value="HISTONE-LYSINE N-METHYLTRANSFERASE SETMAR"/>
    <property type="match status" value="1"/>
</dbReference>
<dbReference type="GO" id="GO:0035861">
    <property type="term" value="C:site of double-strand break"/>
    <property type="evidence" value="ECO:0007669"/>
    <property type="project" value="TreeGrafter"/>
</dbReference>
<dbReference type="AlphaFoldDB" id="F4WPY8"/>
<sequence length="165" mass="19743">MSKFVPNKEHSRTVLIFCFHLKKTAAESYRLLREAYGEHDPSQDICERWFRRFKSGDFDVADKEHGKPSKRYEDVELQALLDEDDSQTLKQFAKQLSVSQQAVSNRLREMGKIQKVGRWISHKLNERRKNTCEILLERYKRKSFLHRTVIGDEKWIYFENSKCKK</sequence>
<dbReference type="GO" id="GO:0044774">
    <property type="term" value="P:mitotic DNA integrity checkpoint signaling"/>
    <property type="evidence" value="ECO:0007669"/>
    <property type="project" value="TreeGrafter"/>
</dbReference>
<dbReference type="OrthoDB" id="7600185at2759"/>
<dbReference type="GO" id="GO:0000014">
    <property type="term" value="F:single-stranded DNA endodeoxyribonuclease activity"/>
    <property type="evidence" value="ECO:0007669"/>
    <property type="project" value="TreeGrafter"/>
</dbReference>
<keyword evidence="3" id="KW-1185">Reference proteome</keyword>
<dbReference type="InterPro" id="IPR036390">
    <property type="entry name" value="WH_DNA-bd_sf"/>
</dbReference>
<dbReference type="InParanoid" id="F4WPY8"/>
<accession>F4WPY8</accession>